<feature type="transmembrane region" description="Helical" evidence="9">
    <location>
        <begin position="229"/>
        <end position="249"/>
    </location>
</feature>
<keyword evidence="8 9" id="KW-0472">Membrane</keyword>
<dbReference type="KEGG" id="hsn:DV733_09015"/>
<evidence type="ECO:0000256" key="9">
    <source>
        <dbReference type="RuleBase" id="RU363032"/>
    </source>
</evidence>
<name>A0A4D6HBB8_9EURY</name>
<evidence type="ECO:0000259" key="10">
    <source>
        <dbReference type="PROSITE" id="PS50928"/>
    </source>
</evidence>
<dbReference type="RefSeq" id="WP_049995016.1">
    <property type="nucleotide sequence ID" value="NZ_CP031310.1"/>
</dbReference>
<keyword evidence="6 9" id="KW-0812">Transmembrane</keyword>
<gene>
    <name evidence="11" type="ORF">DV733_09015</name>
</gene>
<dbReference type="OrthoDB" id="11163at2157"/>
<keyword evidence="5" id="KW-0762">Sugar transport</keyword>
<sequence>MSLATGIVRSVYEDLRGIVLAPYTLAKEFRYTYHGLQEGKIPPKYVAWTWLSTIGAVAVAALLMFPIYWVFTTAISGSGGSLYSTGGFELIPPNPTIKNFVWVIGPITTPENIVINAPLLGELFRIPVPMEPTYILDPAQFGVPRSARSNFLAYAENSAYVSFWTVVIAMSVIIPGAYGMSRRDFIGRKKLLYLYILLTQVGGGLGIAILIALYTIFQNIGWLNELLPLGIYYGAGAVPFNTWLLKTYMDGIPISYEEAAIVDGAPSWRIVYEVIIPLSKAGLATVFVFVFLAGWTDFVIAQLMLEDTNWTLPVGLYSYSGRPSEMNWAHFSAFALAFAVPLMLVYFFAQRYIESGLSFGGMEG</sequence>
<dbReference type="InterPro" id="IPR000515">
    <property type="entry name" value="MetI-like"/>
</dbReference>
<keyword evidence="7 9" id="KW-1133">Transmembrane helix</keyword>
<evidence type="ECO:0000256" key="3">
    <source>
        <dbReference type="ARBA" id="ARBA00022448"/>
    </source>
</evidence>
<keyword evidence="12" id="KW-1185">Reference proteome</keyword>
<accession>A0A4D6HBB8</accession>
<evidence type="ECO:0000256" key="7">
    <source>
        <dbReference type="ARBA" id="ARBA00022989"/>
    </source>
</evidence>
<dbReference type="PANTHER" id="PTHR32243">
    <property type="entry name" value="MALTOSE TRANSPORT SYSTEM PERMEASE-RELATED"/>
    <property type="match status" value="1"/>
</dbReference>
<evidence type="ECO:0000256" key="2">
    <source>
        <dbReference type="ARBA" id="ARBA00009047"/>
    </source>
</evidence>
<dbReference type="AlphaFoldDB" id="A0A4D6HBB8"/>
<dbReference type="PROSITE" id="PS50928">
    <property type="entry name" value="ABC_TM1"/>
    <property type="match status" value="1"/>
</dbReference>
<feature type="transmembrane region" description="Helical" evidence="9">
    <location>
        <begin position="192"/>
        <end position="217"/>
    </location>
</feature>
<dbReference type="InterPro" id="IPR050901">
    <property type="entry name" value="BP-dep_ABC_trans_perm"/>
</dbReference>
<evidence type="ECO:0000313" key="11">
    <source>
        <dbReference type="EMBL" id="QCC51374.1"/>
    </source>
</evidence>
<dbReference type="Pfam" id="PF00528">
    <property type="entry name" value="BPD_transp_1"/>
    <property type="match status" value="1"/>
</dbReference>
<organism evidence="11 12">
    <name type="scientific">Halapricum salinum</name>
    <dbReference type="NCBI Taxonomy" id="1457250"/>
    <lineage>
        <taxon>Archaea</taxon>
        <taxon>Methanobacteriati</taxon>
        <taxon>Methanobacteriota</taxon>
        <taxon>Stenosarchaea group</taxon>
        <taxon>Halobacteria</taxon>
        <taxon>Halobacteriales</taxon>
        <taxon>Haloarculaceae</taxon>
        <taxon>Halapricum</taxon>
    </lineage>
</organism>
<protein>
    <submittedName>
        <fullName evidence="11">ABC transporter permease subunit</fullName>
    </submittedName>
</protein>
<feature type="transmembrane region" description="Helical" evidence="9">
    <location>
        <begin position="270"/>
        <end position="295"/>
    </location>
</feature>
<feature type="transmembrane region" description="Helical" evidence="9">
    <location>
        <begin position="159"/>
        <end position="180"/>
    </location>
</feature>
<evidence type="ECO:0000256" key="8">
    <source>
        <dbReference type="ARBA" id="ARBA00023136"/>
    </source>
</evidence>
<evidence type="ECO:0000256" key="6">
    <source>
        <dbReference type="ARBA" id="ARBA00022692"/>
    </source>
</evidence>
<dbReference type="EMBL" id="CP031310">
    <property type="protein sequence ID" value="QCC51374.1"/>
    <property type="molecule type" value="Genomic_DNA"/>
</dbReference>
<dbReference type="GO" id="GO:0005886">
    <property type="term" value="C:plasma membrane"/>
    <property type="evidence" value="ECO:0007669"/>
    <property type="project" value="UniProtKB-SubCell"/>
</dbReference>
<dbReference type="CDD" id="cd06261">
    <property type="entry name" value="TM_PBP2"/>
    <property type="match status" value="1"/>
</dbReference>
<dbReference type="SUPFAM" id="SSF161098">
    <property type="entry name" value="MetI-like"/>
    <property type="match status" value="1"/>
</dbReference>
<feature type="transmembrane region" description="Helical" evidence="9">
    <location>
        <begin position="45"/>
        <end position="71"/>
    </location>
</feature>
<dbReference type="InterPro" id="IPR035906">
    <property type="entry name" value="MetI-like_sf"/>
</dbReference>
<dbReference type="GO" id="GO:0055085">
    <property type="term" value="P:transmembrane transport"/>
    <property type="evidence" value="ECO:0007669"/>
    <property type="project" value="InterPro"/>
</dbReference>
<dbReference type="STRING" id="1457250.GCA_000755225_01099"/>
<evidence type="ECO:0000256" key="1">
    <source>
        <dbReference type="ARBA" id="ARBA00004651"/>
    </source>
</evidence>
<evidence type="ECO:0000313" key="12">
    <source>
        <dbReference type="Proteomes" id="UP000296706"/>
    </source>
</evidence>
<dbReference type="PANTHER" id="PTHR32243:SF50">
    <property type="entry name" value="MALTOSE_MALTODEXTRIN TRANSPORT SYSTEM PERMEASE PROTEIN MALG"/>
    <property type="match status" value="1"/>
</dbReference>
<reference evidence="11 12" key="1">
    <citation type="journal article" date="2019" name="Nat. Commun.">
        <title>A new type of DNA phosphorothioation-based antiviral system in archaea.</title>
        <authorList>
            <person name="Xiong L."/>
            <person name="Liu S."/>
            <person name="Chen S."/>
            <person name="Xiao Y."/>
            <person name="Zhu B."/>
            <person name="Gao Y."/>
            <person name="Zhang Y."/>
            <person name="Chen B."/>
            <person name="Luo J."/>
            <person name="Deng Z."/>
            <person name="Chen X."/>
            <person name="Wang L."/>
            <person name="Chen S."/>
        </authorList>
    </citation>
    <scope>NUCLEOTIDE SEQUENCE [LARGE SCALE GENOMIC DNA]</scope>
    <source>
        <strain evidence="11 12">CBA1105</strain>
    </source>
</reference>
<dbReference type="Gene3D" id="1.10.3720.10">
    <property type="entry name" value="MetI-like"/>
    <property type="match status" value="1"/>
</dbReference>
<evidence type="ECO:0000256" key="5">
    <source>
        <dbReference type="ARBA" id="ARBA00022597"/>
    </source>
</evidence>
<comment type="similarity">
    <text evidence="2">Belongs to the binding-protein-dependent transport system permease family. MalFG subfamily.</text>
</comment>
<keyword evidence="3 9" id="KW-0813">Transport</keyword>
<evidence type="ECO:0000256" key="4">
    <source>
        <dbReference type="ARBA" id="ARBA00022475"/>
    </source>
</evidence>
<keyword evidence="4" id="KW-1003">Cell membrane</keyword>
<proteinExistence type="inferred from homology"/>
<dbReference type="Proteomes" id="UP000296706">
    <property type="component" value="Chromosome"/>
</dbReference>
<feature type="domain" description="ABC transmembrane type-1" evidence="10">
    <location>
        <begin position="155"/>
        <end position="349"/>
    </location>
</feature>
<dbReference type="GeneID" id="39848000"/>
<comment type="subcellular location">
    <subcellularLocation>
        <location evidence="1 9">Cell membrane</location>
        <topology evidence="1 9">Multi-pass membrane protein</topology>
    </subcellularLocation>
</comment>
<feature type="transmembrane region" description="Helical" evidence="9">
    <location>
        <begin position="328"/>
        <end position="349"/>
    </location>
</feature>